<protein>
    <recommendedName>
        <fullName evidence="4">Cytochrome P450</fullName>
    </recommendedName>
</protein>
<dbReference type="PANTHER" id="PTHR24301">
    <property type="entry name" value="THROMBOXANE-A SYNTHASE"/>
    <property type="match status" value="1"/>
</dbReference>
<organism evidence="2 3">
    <name type="scientific">Thlaspi arvense</name>
    <name type="common">Field penny-cress</name>
    <dbReference type="NCBI Taxonomy" id="13288"/>
    <lineage>
        <taxon>Eukaryota</taxon>
        <taxon>Viridiplantae</taxon>
        <taxon>Streptophyta</taxon>
        <taxon>Embryophyta</taxon>
        <taxon>Tracheophyta</taxon>
        <taxon>Spermatophyta</taxon>
        <taxon>Magnoliopsida</taxon>
        <taxon>eudicotyledons</taxon>
        <taxon>Gunneridae</taxon>
        <taxon>Pentapetalae</taxon>
        <taxon>rosids</taxon>
        <taxon>malvids</taxon>
        <taxon>Brassicales</taxon>
        <taxon>Brassicaceae</taxon>
        <taxon>Thlaspideae</taxon>
        <taxon>Thlaspi</taxon>
    </lineage>
</organism>
<dbReference type="PANTHER" id="PTHR24301:SF2">
    <property type="entry name" value="THROMBOXANE-A SYNTHASE"/>
    <property type="match status" value="1"/>
</dbReference>
<evidence type="ECO:0000256" key="1">
    <source>
        <dbReference type="SAM" id="Phobius"/>
    </source>
</evidence>
<keyword evidence="1" id="KW-1133">Transmembrane helix</keyword>
<gene>
    <name evidence="2" type="ORF">TAV2_LOCUS13268</name>
</gene>
<dbReference type="EMBL" id="OU466860">
    <property type="protein sequence ID" value="CAH2060583.1"/>
    <property type="molecule type" value="Genomic_DNA"/>
</dbReference>
<dbReference type="GO" id="GO:0016705">
    <property type="term" value="F:oxidoreductase activity, acting on paired donors, with incorporation or reduction of molecular oxygen"/>
    <property type="evidence" value="ECO:0007669"/>
    <property type="project" value="InterPro"/>
</dbReference>
<evidence type="ECO:0000313" key="3">
    <source>
        <dbReference type="Proteomes" id="UP000836841"/>
    </source>
</evidence>
<dbReference type="SUPFAM" id="SSF48264">
    <property type="entry name" value="Cytochrome P450"/>
    <property type="match status" value="1"/>
</dbReference>
<name>A0AAU9S976_THLAR</name>
<keyword evidence="1" id="KW-0472">Membrane</keyword>
<feature type="transmembrane region" description="Helical" evidence="1">
    <location>
        <begin position="15"/>
        <end position="37"/>
    </location>
</feature>
<dbReference type="GO" id="GO:0004497">
    <property type="term" value="F:monooxygenase activity"/>
    <property type="evidence" value="ECO:0007669"/>
    <property type="project" value="InterPro"/>
</dbReference>
<sequence>MKTQHLWWDVLDPFLAQHIALVAYLTFATIVIIIYMYRPSWSVRNVPGPTAMPLVGHLPLMAKYGPDVFSVLAKHYGPIFSS</sequence>
<evidence type="ECO:0000313" key="2">
    <source>
        <dbReference type="EMBL" id="CAH2060583.1"/>
    </source>
</evidence>
<dbReference type="Gene3D" id="1.10.630.10">
    <property type="entry name" value="Cytochrome P450"/>
    <property type="match status" value="1"/>
</dbReference>
<proteinExistence type="predicted"/>
<dbReference type="AlphaFoldDB" id="A0AAU9S976"/>
<evidence type="ECO:0008006" key="4">
    <source>
        <dbReference type="Google" id="ProtNLM"/>
    </source>
</evidence>
<dbReference type="Proteomes" id="UP000836841">
    <property type="component" value="Chromosome 4"/>
</dbReference>
<accession>A0AAU9S976</accession>
<reference evidence="2 3" key="1">
    <citation type="submission" date="2022-03" db="EMBL/GenBank/DDBJ databases">
        <authorList>
            <person name="Nunn A."/>
            <person name="Chopra R."/>
            <person name="Nunn A."/>
            <person name="Contreras Garrido A."/>
        </authorList>
    </citation>
    <scope>NUCLEOTIDE SEQUENCE [LARGE SCALE GENOMIC DNA]</scope>
</reference>
<dbReference type="GO" id="GO:0005506">
    <property type="term" value="F:iron ion binding"/>
    <property type="evidence" value="ECO:0007669"/>
    <property type="project" value="InterPro"/>
</dbReference>
<keyword evidence="1" id="KW-0812">Transmembrane</keyword>
<dbReference type="GO" id="GO:0020037">
    <property type="term" value="F:heme binding"/>
    <property type="evidence" value="ECO:0007669"/>
    <property type="project" value="InterPro"/>
</dbReference>
<keyword evidence="3" id="KW-1185">Reference proteome</keyword>
<dbReference type="InterPro" id="IPR036396">
    <property type="entry name" value="Cyt_P450_sf"/>
</dbReference>